<dbReference type="EMBL" id="SLUK01000001">
    <property type="protein sequence ID" value="TCL45489.1"/>
    <property type="molecule type" value="Genomic_DNA"/>
</dbReference>
<comment type="caution">
    <text evidence="2">The sequence shown here is derived from an EMBL/GenBank/DDBJ whole genome shotgun (WGS) entry which is preliminary data.</text>
</comment>
<keyword evidence="3" id="KW-1185">Reference proteome</keyword>
<organism evidence="2 3">
    <name type="scientific">Harryflintia acetispora</name>
    <dbReference type="NCBI Taxonomy" id="1849041"/>
    <lineage>
        <taxon>Bacteria</taxon>
        <taxon>Bacillati</taxon>
        <taxon>Bacillota</taxon>
        <taxon>Clostridia</taxon>
        <taxon>Eubacteriales</taxon>
        <taxon>Oscillospiraceae</taxon>
        <taxon>Harryflintia</taxon>
    </lineage>
</organism>
<gene>
    <name evidence="2" type="ORF">EDD78_101472</name>
</gene>
<dbReference type="InterPro" id="IPR038071">
    <property type="entry name" value="UROD/MetE-like_sf"/>
</dbReference>
<name>A0A9X8Y9Q0_9FIRM</name>
<evidence type="ECO:0000259" key="1">
    <source>
        <dbReference type="Pfam" id="PF01208"/>
    </source>
</evidence>
<dbReference type="Proteomes" id="UP000294682">
    <property type="component" value="Unassembled WGS sequence"/>
</dbReference>
<dbReference type="Gene3D" id="3.20.20.210">
    <property type="match status" value="1"/>
</dbReference>
<dbReference type="OrthoDB" id="7375127at2"/>
<dbReference type="AlphaFoldDB" id="A0A9X8Y9Q0"/>
<dbReference type="GO" id="GO:0006779">
    <property type="term" value="P:porphyrin-containing compound biosynthetic process"/>
    <property type="evidence" value="ECO:0007669"/>
    <property type="project" value="InterPro"/>
</dbReference>
<dbReference type="RefSeq" id="WP_079698076.1">
    <property type="nucleotide sequence ID" value="NZ_JADNAH010000013.1"/>
</dbReference>
<accession>A0A9X8Y9Q0</accession>
<evidence type="ECO:0000313" key="2">
    <source>
        <dbReference type="EMBL" id="TCL45489.1"/>
    </source>
</evidence>
<sequence>MNARERVLAAVAGKPVDRTPAGFWLHFTEDKQNGEAAVQAHLDYFEKTGTDIMKIMTENLVPHDVPIKTASDWKSIKPFTRNSKFITDQVEIIKRILDKVHDQGIVLATIHGIVASAWHARGGPAGYETGSSFLAEHLRENPEAVSYGYQVIAEAVALLTEESLKAGVDGIYYAALGGESYLFNDEEFERYIKPCDLRILEAAKKVPAFNILHVCKDRLNLGRYTDYPCEVVNWGVYEQNPSLEEGKKLFPGKVLLGGLDDRAGVLVDGPKEAIEQEVYSVLDRMGTTGFLLGADCTLPTEIPYAHIRTAVEATGKYASR</sequence>
<dbReference type="InterPro" id="IPR052024">
    <property type="entry name" value="Methanogen_methyltrans"/>
</dbReference>
<dbReference type="Pfam" id="PF01208">
    <property type="entry name" value="URO-D"/>
    <property type="match status" value="1"/>
</dbReference>
<proteinExistence type="predicted"/>
<dbReference type="GO" id="GO:0004853">
    <property type="term" value="F:uroporphyrinogen decarboxylase activity"/>
    <property type="evidence" value="ECO:0007669"/>
    <property type="project" value="InterPro"/>
</dbReference>
<dbReference type="InterPro" id="IPR000257">
    <property type="entry name" value="Uroporphyrinogen_deCOase"/>
</dbReference>
<reference evidence="2 3" key="1">
    <citation type="submission" date="2019-03" db="EMBL/GenBank/DDBJ databases">
        <title>Genomic Encyclopedia of Type Strains, Phase IV (KMG-IV): sequencing the most valuable type-strain genomes for metagenomic binning, comparative biology and taxonomic classification.</title>
        <authorList>
            <person name="Goeker M."/>
        </authorList>
    </citation>
    <scope>NUCLEOTIDE SEQUENCE [LARGE SCALE GENOMIC DNA]</scope>
    <source>
        <strain evidence="2 3">DSM 100433</strain>
    </source>
</reference>
<evidence type="ECO:0000313" key="3">
    <source>
        <dbReference type="Proteomes" id="UP000294682"/>
    </source>
</evidence>
<protein>
    <submittedName>
        <fullName evidence="2">Uroporphyrinogen decarboxylase</fullName>
    </submittedName>
</protein>
<feature type="domain" description="Uroporphyrinogen decarboxylase (URO-D)" evidence="1">
    <location>
        <begin position="65"/>
        <end position="316"/>
    </location>
</feature>
<dbReference type="PANTHER" id="PTHR47099:SF1">
    <property type="entry name" value="METHYLCOBAMIDE:COM METHYLTRANSFERASE MTBA"/>
    <property type="match status" value="1"/>
</dbReference>
<dbReference type="PANTHER" id="PTHR47099">
    <property type="entry name" value="METHYLCOBAMIDE:COM METHYLTRANSFERASE MTBA"/>
    <property type="match status" value="1"/>
</dbReference>
<dbReference type="SUPFAM" id="SSF51726">
    <property type="entry name" value="UROD/MetE-like"/>
    <property type="match status" value="1"/>
</dbReference>